<feature type="domain" description="Poly(A) polymerase nucleotidyltransferase" evidence="18">
    <location>
        <begin position="12"/>
        <end position="205"/>
    </location>
</feature>
<evidence type="ECO:0000259" key="18">
    <source>
        <dbReference type="Pfam" id="PF20750"/>
    </source>
</evidence>
<keyword evidence="12" id="KW-0694">RNA-binding</keyword>
<protein>
    <recommendedName>
        <fullName evidence="5">polynucleotide adenylyltransferase</fullName>
        <ecNumber evidence="5">2.7.7.19</ecNumber>
    </recommendedName>
</protein>
<keyword evidence="6" id="KW-0507">mRNA processing</keyword>
<dbReference type="FunFam" id="3.30.70.590:FF:000001">
    <property type="entry name" value="Putative poly(A) polymerase gamma"/>
    <property type="match status" value="1"/>
</dbReference>
<feature type="region of interest" description="Disordered" evidence="15">
    <location>
        <begin position="640"/>
        <end position="693"/>
    </location>
</feature>
<comment type="caution">
    <text evidence="19">The sequence shown here is derived from an EMBL/GenBank/DDBJ whole genome shotgun (WGS) entry which is preliminary data.</text>
</comment>
<comment type="subcellular location">
    <subcellularLocation>
        <location evidence="3">Nucleus</location>
    </subcellularLocation>
</comment>
<evidence type="ECO:0000256" key="13">
    <source>
        <dbReference type="ARBA" id="ARBA00023242"/>
    </source>
</evidence>
<comment type="catalytic activity">
    <reaction evidence="14">
        <text>RNA(n) + ATP = RNA(n)-3'-adenine ribonucleotide + diphosphate</text>
        <dbReference type="Rhea" id="RHEA:11332"/>
        <dbReference type="Rhea" id="RHEA-COMP:14527"/>
        <dbReference type="Rhea" id="RHEA-COMP:17347"/>
        <dbReference type="ChEBI" id="CHEBI:30616"/>
        <dbReference type="ChEBI" id="CHEBI:33019"/>
        <dbReference type="ChEBI" id="CHEBI:140395"/>
        <dbReference type="ChEBI" id="CHEBI:173115"/>
        <dbReference type="EC" id="2.7.7.19"/>
    </reaction>
</comment>
<comment type="similarity">
    <text evidence="4">Belongs to the poly(A) polymerase family.</text>
</comment>
<keyword evidence="10" id="KW-0067">ATP-binding</keyword>
<dbReference type="Gene3D" id="1.10.1410.10">
    <property type="match status" value="2"/>
</dbReference>
<keyword evidence="11" id="KW-0460">Magnesium</keyword>
<dbReference type="Pfam" id="PF04926">
    <property type="entry name" value="PAP_RNA-bind"/>
    <property type="match status" value="1"/>
</dbReference>
<dbReference type="InterPro" id="IPR048840">
    <property type="entry name" value="PolA_pol_NTPase"/>
</dbReference>
<evidence type="ECO:0000256" key="1">
    <source>
        <dbReference type="ARBA" id="ARBA00001936"/>
    </source>
</evidence>
<dbReference type="SUPFAM" id="SSF81301">
    <property type="entry name" value="Nucleotidyltransferase"/>
    <property type="match status" value="1"/>
</dbReference>
<sequence length="709" mass="79021">MLGGQQPQKHYGITSSISLAFPRDIDHLYTQKLIEAMKPFGVFEDEDELNHRLAVLGKLNSFVKEWIAEISESKNLPPSAVANVGGKIFTFGSYRLGVHTKGADIDALCVAPRHVERSDFFASFFERLKQHDEIKDLRAVEDAFVPVIKFKFDGIEIDLLFARLALQSIPDNLDLRGDSLLRNLDIRCIRSLNGCRVTDEILYLVPNKENFRLTLRAIKLWAKRRGIYSNMLGFLGGVSWAMLVARTCQLYPNAVASTLVHKFFLVFSKWYHLMPIITPAYPQQNSTYNVSTSTRTIMSEEFKYGLTVTDEILLGKAEWSKLFEPPNFFQKYKHYIVLTASASTEENHLEWVGLVESKIRVLVGNLERNEYITLAHVNPQSFPWSKESRNENEFVSMWFIGIIFKKLENADCVNIDLTYDIQSFTDTVYRQASNINMLKDGMTIEATHVRKKQLHQYLPAELVQRGKKKSLGDLNRSSNGGGSKRCSLDGSQLDSSRDTDTGTPFSSPTPITKSCKSSSTPDDSITSPKPLVPMLVDSSPSSESSPPIKGPGMSIPVIGAKTSVTQVAKPTIPITGSTIPTVVGRNVMPRMSPPNTSSPDLTNGLNGAAPKRPHSPSLEEPLKKLKDAEQVFSDDYTFKEPYPPSLNGQETGGSPAGENHEITNPMPIPTIDTSRSQRLPSKELPDASSPVPTNNLRVIKNSIRLTLNR</sequence>
<feature type="compositionally biased region" description="Polar residues" evidence="15">
    <location>
        <begin position="501"/>
        <end position="515"/>
    </location>
</feature>
<evidence type="ECO:0000256" key="12">
    <source>
        <dbReference type="ARBA" id="ARBA00022884"/>
    </source>
</evidence>
<keyword evidence="20" id="KW-1185">Reference proteome</keyword>
<comment type="cofactor">
    <cofactor evidence="2">
        <name>Mg(2+)</name>
        <dbReference type="ChEBI" id="CHEBI:18420"/>
    </cofactor>
</comment>
<proteinExistence type="inferred from homology"/>
<evidence type="ECO:0000256" key="5">
    <source>
        <dbReference type="ARBA" id="ARBA00012388"/>
    </source>
</evidence>
<dbReference type="GO" id="GO:1990817">
    <property type="term" value="F:poly(A) RNA polymerase activity"/>
    <property type="evidence" value="ECO:0007669"/>
    <property type="project" value="UniProtKB-EC"/>
</dbReference>
<dbReference type="GO" id="GO:0005524">
    <property type="term" value="F:ATP binding"/>
    <property type="evidence" value="ECO:0007669"/>
    <property type="project" value="UniProtKB-KW"/>
</dbReference>
<feature type="region of interest" description="Disordered" evidence="15">
    <location>
        <begin position="468"/>
        <end position="552"/>
    </location>
</feature>
<dbReference type="Pfam" id="PF04928">
    <property type="entry name" value="PAP_central"/>
    <property type="match status" value="1"/>
</dbReference>
<dbReference type="EMBL" id="VCAZ01000006">
    <property type="protein sequence ID" value="TSK22701.1"/>
    <property type="molecule type" value="Genomic_DNA"/>
</dbReference>
<evidence type="ECO:0000256" key="6">
    <source>
        <dbReference type="ARBA" id="ARBA00022664"/>
    </source>
</evidence>
<keyword evidence="13" id="KW-0539">Nucleus</keyword>
<dbReference type="PANTHER" id="PTHR10682">
    <property type="entry name" value="POLY A POLYMERASE"/>
    <property type="match status" value="1"/>
</dbReference>
<dbReference type="AlphaFoldDB" id="A0A556TMV8"/>
<dbReference type="InterPro" id="IPR007010">
    <property type="entry name" value="PolA_pol_RNA-bd_dom"/>
</dbReference>
<organism evidence="19 20">
    <name type="scientific">Bagarius yarrelli</name>
    <name type="common">Goonch</name>
    <name type="synonym">Bagrus yarrelli</name>
    <dbReference type="NCBI Taxonomy" id="175774"/>
    <lineage>
        <taxon>Eukaryota</taxon>
        <taxon>Metazoa</taxon>
        <taxon>Chordata</taxon>
        <taxon>Craniata</taxon>
        <taxon>Vertebrata</taxon>
        <taxon>Euteleostomi</taxon>
        <taxon>Actinopterygii</taxon>
        <taxon>Neopterygii</taxon>
        <taxon>Teleostei</taxon>
        <taxon>Ostariophysi</taxon>
        <taxon>Siluriformes</taxon>
        <taxon>Sisoridae</taxon>
        <taxon>Sisorinae</taxon>
        <taxon>Bagarius</taxon>
    </lineage>
</organism>
<evidence type="ECO:0000313" key="20">
    <source>
        <dbReference type="Proteomes" id="UP000319801"/>
    </source>
</evidence>
<dbReference type="PANTHER" id="PTHR10682:SF6">
    <property type="entry name" value="POLY(A) POLYMERASE GAMMA"/>
    <property type="match status" value="1"/>
</dbReference>
<evidence type="ECO:0000256" key="2">
    <source>
        <dbReference type="ARBA" id="ARBA00001946"/>
    </source>
</evidence>
<dbReference type="OrthoDB" id="412748at2759"/>
<dbReference type="EC" id="2.7.7.19" evidence="5"/>
<evidence type="ECO:0000256" key="8">
    <source>
        <dbReference type="ARBA" id="ARBA00022723"/>
    </source>
</evidence>
<evidence type="ECO:0000313" key="19">
    <source>
        <dbReference type="EMBL" id="TSK22701.1"/>
    </source>
</evidence>
<feature type="compositionally biased region" description="Polar residues" evidence="15">
    <location>
        <begin position="593"/>
        <end position="605"/>
    </location>
</feature>
<evidence type="ECO:0000259" key="16">
    <source>
        <dbReference type="Pfam" id="PF04926"/>
    </source>
</evidence>
<evidence type="ECO:0000256" key="11">
    <source>
        <dbReference type="ARBA" id="ARBA00022842"/>
    </source>
</evidence>
<evidence type="ECO:0000256" key="14">
    <source>
        <dbReference type="ARBA" id="ARBA00048830"/>
    </source>
</evidence>
<evidence type="ECO:0000256" key="4">
    <source>
        <dbReference type="ARBA" id="ARBA00010912"/>
    </source>
</evidence>
<dbReference type="Pfam" id="PF20750">
    <property type="entry name" value="PAP_NTPase"/>
    <property type="match status" value="1"/>
</dbReference>
<keyword evidence="9" id="KW-0547">Nucleotide-binding</keyword>
<feature type="domain" description="Poly(A) polymerase central" evidence="17">
    <location>
        <begin position="210"/>
        <end position="271"/>
    </location>
</feature>
<dbReference type="InterPro" id="IPR043519">
    <property type="entry name" value="NT_sf"/>
</dbReference>
<accession>A0A556TMV8</accession>
<dbReference type="FunFam" id="3.30.460.10:FF:000002">
    <property type="entry name" value="Poly(A) polymerase alpha, putative"/>
    <property type="match status" value="1"/>
</dbReference>
<dbReference type="InterPro" id="IPR007012">
    <property type="entry name" value="PolA_pol_cen_dom"/>
</dbReference>
<feature type="compositionally biased region" description="Low complexity" evidence="15">
    <location>
        <begin position="516"/>
        <end position="529"/>
    </location>
</feature>
<dbReference type="GO" id="GO:0005634">
    <property type="term" value="C:nucleus"/>
    <property type="evidence" value="ECO:0007669"/>
    <property type="project" value="UniProtKB-SubCell"/>
</dbReference>
<dbReference type="Proteomes" id="UP000319801">
    <property type="component" value="Unassembled WGS sequence"/>
</dbReference>
<dbReference type="GO" id="GO:0046872">
    <property type="term" value="F:metal ion binding"/>
    <property type="evidence" value="ECO:0007669"/>
    <property type="project" value="UniProtKB-KW"/>
</dbReference>
<dbReference type="InterPro" id="IPR011068">
    <property type="entry name" value="NuclTrfase_I-like_C"/>
</dbReference>
<dbReference type="GO" id="GO:0031123">
    <property type="term" value="P:RNA 3'-end processing"/>
    <property type="evidence" value="ECO:0007669"/>
    <property type="project" value="InterPro"/>
</dbReference>
<evidence type="ECO:0000256" key="9">
    <source>
        <dbReference type="ARBA" id="ARBA00022741"/>
    </source>
</evidence>
<dbReference type="GO" id="GO:0003723">
    <property type="term" value="F:RNA binding"/>
    <property type="evidence" value="ECO:0007669"/>
    <property type="project" value="UniProtKB-KW"/>
</dbReference>
<keyword evidence="8" id="KW-0479">Metal-binding</keyword>
<dbReference type="CDD" id="cd05402">
    <property type="entry name" value="NT_PAP_TUTase"/>
    <property type="match status" value="1"/>
</dbReference>
<evidence type="ECO:0000259" key="17">
    <source>
        <dbReference type="Pfam" id="PF04928"/>
    </source>
</evidence>
<evidence type="ECO:0000256" key="3">
    <source>
        <dbReference type="ARBA" id="ARBA00004123"/>
    </source>
</evidence>
<dbReference type="SUPFAM" id="SSF55003">
    <property type="entry name" value="PAP/Archaeal CCA-adding enzyme, C-terminal domain"/>
    <property type="match status" value="1"/>
</dbReference>
<feature type="domain" description="Poly(A) polymerase RNA-binding" evidence="16">
    <location>
        <begin position="327"/>
        <end position="394"/>
    </location>
</feature>
<dbReference type="Gene3D" id="3.30.460.10">
    <property type="entry name" value="Beta Polymerase, domain 2"/>
    <property type="match status" value="1"/>
</dbReference>
<dbReference type="SUPFAM" id="SSF81631">
    <property type="entry name" value="PAP/OAS1 substrate-binding domain"/>
    <property type="match status" value="1"/>
</dbReference>
<name>A0A556TMV8_BAGYA</name>
<evidence type="ECO:0000256" key="15">
    <source>
        <dbReference type="SAM" id="MobiDB-lite"/>
    </source>
</evidence>
<evidence type="ECO:0000256" key="10">
    <source>
        <dbReference type="ARBA" id="ARBA00022840"/>
    </source>
</evidence>
<reference evidence="19 20" key="1">
    <citation type="journal article" date="2019" name="Genome Biol. Evol.">
        <title>Whole-Genome Sequencing of the Giant Devil Catfish, Bagarius yarrelli.</title>
        <authorList>
            <person name="Jiang W."/>
            <person name="Lv Y."/>
            <person name="Cheng L."/>
            <person name="Yang K."/>
            <person name="Chao B."/>
            <person name="Wang X."/>
            <person name="Li Y."/>
            <person name="Pan X."/>
            <person name="You X."/>
            <person name="Zhang Y."/>
            <person name="Yang J."/>
            <person name="Li J."/>
            <person name="Zhang X."/>
            <person name="Liu S."/>
            <person name="Sun C."/>
            <person name="Yang J."/>
            <person name="Shi Q."/>
        </authorList>
    </citation>
    <scope>NUCLEOTIDE SEQUENCE [LARGE SCALE GENOMIC DNA]</scope>
    <source>
        <strain evidence="19">JWS20170419001</strain>
        <tissue evidence="19">Muscle</tissue>
    </source>
</reference>
<evidence type="ECO:0000256" key="7">
    <source>
        <dbReference type="ARBA" id="ARBA00022679"/>
    </source>
</evidence>
<dbReference type="GO" id="GO:0006397">
    <property type="term" value="P:mRNA processing"/>
    <property type="evidence" value="ECO:0007669"/>
    <property type="project" value="UniProtKB-KW"/>
</dbReference>
<dbReference type="Gene3D" id="3.30.70.590">
    <property type="entry name" value="Poly(A) polymerase predicted RNA binding domain"/>
    <property type="match status" value="1"/>
</dbReference>
<keyword evidence="7" id="KW-0808">Transferase</keyword>
<gene>
    <name evidence="19" type="ORF">Baya_2059</name>
</gene>
<comment type="cofactor">
    <cofactor evidence="1">
        <name>Mn(2+)</name>
        <dbReference type="ChEBI" id="CHEBI:29035"/>
    </cofactor>
</comment>
<feature type="region of interest" description="Disordered" evidence="15">
    <location>
        <begin position="584"/>
        <end position="619"/>
    </location>
</feature>
<feature type="compositionally biased region" description="Low complexity" evidence="15">
    <location>
        <begin position="538"/>
        <end position="547"/>
    </location>
</feature>